<comment type="caution">
    <text evidence="1">The sequence shown here is derived from an EMBL/GenBank/DDBJ whole genome shotgun (WGS) entry which is preliminary data.</text>
</comment>
<sequence length="133" mass="14893">MANTTESSGELVKAELEIVDDNCTLRADFIQELLPSAERTALLYHLAFLSLGGFPKLERLIRDQAIETQLLFRSSEALLMKCVGTSSNLVTSLFPILQQAVEKNKPVLAKSYLMKAKEWIKDIVAQVEVIVKR</sequence>
<reference evidence="1 2" key="1">
    <citation type="submission" date="2020-04" db="EMBL/GenBank/DDBJ databases">
        <title>Chromosome-level genome assembly of a cyprinid fish Onychostoma macrolepis by integration of Nanopore Sequencing, Bionano and Hi-C technology.</title>
        <authorList>
            <person name="Wang D."/>
        </authorList>
    </citation>
    <scope>NUCLEOTIDE SEQUENCE [LARGE SCALE GENOMIC DNA]</scope>
    <source>
        <strain evidence="1">SWU-2019</strain>
        <tissue evidence="1">Muscle</tissue>
    </source>
</reference>
<name>A0A7J6D720_9TELE</name>
<dbReference type="AlphaFoldDB" id="A0A7J6D720"/>
<keyword evidence="2" id="KW-1185">Reference proteome</keyword>
<dbReference type="Proteomes" id="UP000579812">
    <property type="component" value="Unassembled WGS sequence"/>
</dbReference>
<evidence type="ECO:0000313" key="2">
    <source>
        <dbReference type="Proteomes" id="UP000579812"/>
    </source>
</evidence>
<dbReference type="EMBL" id="JAAMOB010000003">
    <property type="protein sequence ID" value="KAF4115078.1"/>
    <property type="molecule type" value="Genomic_DNA"/>
</dbReference>
<protein>
    <submittedName>
        <fullName evidence="1">Uncharacterized protein</fullName>
    </submittedName>
</protein>
<proteinExistence type="predicted"/>
<gene>
    <name evidence="1" type="ORF">G5714_002567</name>
</gene>
<organism evidence="1 2">
    <name type="scientific">Onychostoma macrolepis</name>
    <dbReference type="NCBI Taxonomy" id="369639"/>
    <lineage>
        <taxon>Eukaryota</taxon>
        <taxon>Metazoa</taxon>
        <taxon>Chordata</taxon>
        <taxon>Craniata</taxon>
        <taxon>Vertebrata</taxon>
        <taxon>Euteleostomi</taxon>
        <taxon>Actinopterygii</taxon>
        <taxon>Neopterygii</taxon>
        <taxon>Teleostei</taxon>
        <taxon>Ostariophysi</taxon>
        <taxon>Cypriniformes</taxon>
        <taxon>Cyprinidae</taxon>
        <taxon>Acrossocheilinae</taxon>
        <taxon>Onychostoma</taxon>
    </lineage>
</organism>
<evidence type="ECO:0000313" key="1">
    <source>
        <dbReference type="EMBL" id="KAF4115078.1"/>
    </source>
</evidence>
<accession>A0A7J6D720</accession>